<sequence>MRRDSCRIPNARYTIRYSGDITTAFGGFVHSGTSGLVGCVGCLGRLGRFTSPTFFSAEASTHINQCSSSGNRFTRHSYVIEDASSLSPRVSSPVEYRVRGGIVVCV</sequence>
<name>A0A3B0JZI6_DROGU</name>
<keyword evidence="2" id="KW-1185">Reference proteome</keyword>
<reference evidence="2" key="1">
    <citation type="submission" date="2018-01" db="EMBL/GenBank/DDBJ databases">
        <authorList>
            <person name="Alioto T."/>
            <person name="Alioto T."/>
        </authorList>
    </citation>
    <scope>NUCLEOTIDE SEQUENCE [LARGE SCALE GENOMIC DNA]</scope>
</reference>
<dbReference type="EMBL" id="OUUW01000012">
    <property type="protein sequence ID" value="SPP87464.1"/>
    <property type="molecule type" value="Genomic_DNA"/>
</dbReference>
<accession>A0A3B0JZI6</accession>
<dbReference type="AlphaFoldDB" id="A0A3B0JZI6"/>
<protein>
    <submittedName>
        <fullName evidence="1">Uncharacterized protein</fullName>
    </submittedName>
</protein>
<proteinExistence type="predicted"/>
<evidence type="ECO:0000313" key="2">
    <source>
        <dbReference type="Proteomes" id="UP000268350"/>
    </source>
</evidence>
<gene>
    <name evidence="1" type="ORF">DGUA_6G009880</name>
</gene>
<evidence type="ECO:0000313" key="1">
    <source>
        <dbReference type="EMBL" id="SPP87464.1"/>
    </source>
</evidence>
<organism evidence="1 2">
    <name type="scientific">Drosophila guanche</name>
    <name type="common">Fruit fly</name>
    <dbReference type="NCBI Taxonomy" id="7266"/>
    <lineage>
        <taxon>Eukaryota</taxon>
        <taxon>Metazoa</taxon>
        <taxon>Ecdysozoa</taxon>
        <taxon>Arthropoda</taxon>
        <taxon>Hexapoda</taxon>
        <taxon>Insecta</taxon>
        <taxon>Pterygota</taxon>
        <taxon>Neoptera</taxon>
        <taxon>Endopterygota</taxon>
        <taxon>Diptera</taxon>
        <taxon>Brachycera</taxon>
        <taxon>Muscomorpha</taxon>
        <taxon>Ephydroidea</taxon>
        <taxon>Drosophilidae</taxon>
        <taxon>Drosophila</taxon>
        <taxon>Sophophora</taxon>
    </lineage>
</organism>
<dbReference type="Proteomes" id="UP000268350">
    <property type="component" value="Unassembled WGS sequence"/>
</dbReference>